<evidence type="ECO:0000259" key="1">
    <source>
        <dbReference type="PROSITE" id="PS50878"/>
    </source>
</evidence>
<dbReference type="AlphaFoldDB" id="A0A8J9U3X8"/>
<feature type="non-terminal residue" evidence="2">
    <location>
        <position position="775"/>
    </location>
</feature>
<dbReference type="PANTHER" id="PTHR19446">
    <property type="entry name" value="REVERSE TRANSCRIPTASES"/>
    <property type="match status" value="1"/>
</dbReference>
<accession>A0A8J9U3X8</accession>
<evidence type="ECO:0000313" key="3">
    <source>
        <dbReference type="Proteomes" id="UP000838878"/>
    </source>
</evidence>
<dbReference type="GO" id="GO:0071897">
    <property type="term" value="P:DNA biosynthetic process"/>
    <property type="evidence" value="ECO:0007669"/>
    <property type="project" value="UniProtKB-ARBA"/>
</dbReference>
<protein>
    <recommendedName>
        <fullName evidence="1">Reverse transcriptase domain-containing protein</fullName>
    </recommendedName>
</protein>
<dbReference type="CDD" id="cd01650">
    <property type="entry name" value="RT_nLTR_like"/>
    <property type="match status" value="1"/>
</dbReference>
<feature type="domain" description="Reverse transcriptase" evidence="1">
    <location>
        <begin position="194"/>
        <end position="468"/>
    </location>
</feature>
<dbReference type="Pfam" id="PF00078">
    <property type="entry name" value="RVT_1"/>
    <property type="match status" value="1"/>
</dbReference>
<organism evidence="2 3">
    <name type="scientific">Brenthis ino</name>
    <name type="common">lesser marbled fritillary</name>
    <dbReference type="NCBI Taxonomy" id="405034"/>
    <lineage>
        <taxon>Eukaryota</taxon>
        <taxon>Metazoa</taxon>
        <taxon>Ecdysozoa</taxon>
        <taxon>Arthropoda</taxon>
        <taxon>Hexapoda</taxon>
        <taxon>Insecta</taxon>
        <taxon>Pterygota</taxon>
        <taxon>Neoptera</taxon>
        <taxon>Endopterygota</taxon>
        <taxon>Lepidoptera</taxon>
        <taxon>Glossata</taxon>
        <taxon>Ditrysia</taxon>
        <taxon>Papilionoidea</taxon>
        <taxon>Nymphalidae</taxon>
        <taxon>Heliconiinae</taxon>
        <taxon>Argynnini</taxon>
        <taxon>Brenthis</taxon>
    </lineage>
</organism>
<sequence>MPRVRRSDRRRRSVYWWSPEIAQLRATCNRHRRAYVRCRRRNGLVPDLESELRVAYRSAKKALQLAISQAKAAARQELLAGLDRDPWGRPYISARNKLCAHGAPVTETTPPDVLLRLVGGLFPESSGHVPPVMCPPSRREGVDEFPPITEGEMELARDKLRAKRTAPGTDGIPGRVLCIALEYLGGDLRDLFNACLRVGQFPKIWKEGLLCLLPKEGRPLDSPSAYRPIVMLSEVGKLFERILVARLTQHLEEVGPGLSEAQFGFRAGRSTVDALNALKVRSLAAVEEGDVLLAVSLDVANAFNTLPFETLREALRYHEVPLYLRRVLDEYLRDRQVVWTGADGVVGRRRVDCGVPQGAVLGLVLWNLGYDWLLRCPLLPGLGVIAYADDTLVTARGRSYEEAVRLATVGTNLVVDRIGMLGLRVSVSKTEALLFHGPRRGAPRNACLRVQGRMVEVRAQMKYLGLTLDGRWTFRVHFAQLTPRLIGAASALGRLLPNVGGPGSHCRRLYAGIVRSMALYGAPVWIDALSAPNRAQLRKAQRVLAVRAVRGYRTVSFTAATLLAGDPPWELQAEVLAEVYQFRASERARGERPAREGVARIRRLADEALIRRWWEDLGTPAAGSATVGAVRPFLSRWVRRPHGVLTFRLTQMLTGHGCFGKYLCQVARREPLPACHECGASEDTSHHTLAVCAAWAPQRHALMAVVGGDLSLRSVVGAMLRDERSWSAMVSFSEAVISLKETAEREREANALADPLRRRRLGGRRRRYAHLLPPP</sequence>
<proteinExistence type="predicted"/>
<dbReference type="PROSITE" id="PS50878">
    <property type="entry name" value="RT_POL"/>
    <property type="match status" value="1"/>
</dbReference>
<dbReference type="InterPro" id="IPR000477">
    <property type="entry name" value="RT_dom"/>
</dbReference>
<gene>
    <name evidence="2" type="ORF">BINO364_LOCUS572</name>
</gene>
<keyword evidence="3" id="KW-1185">Reference proteome</keyword>
<dbReference type="OrthoDB" id="415822at2759"/>
<evidence type="ECO:0000313" key="2">
    <source>
        <dbReference type="EMBL" id="CAH0713407.1"/>
    </source>
</evidence>
<reference evidence="2" key="1">
    <citation type="submission" date="2021-12" db="EMBL/GenBank/DDBJ databases">
        <authorList>
            <person name="Martin H S."/>
        </authorList>
    </citation>
    <scope>NUCLEOTIDE SEQUENCE</scope>
</reference>
<dbReference type="EMBL" id="OV170221">
    <property type="protein sequence ID" value="CAH0713407.1"/>
    <property type="molecule type" value="Genomic_DNA"/>
</dbReference>
<dbReference type="SUPFAM" id="SSF56672">
    <property type="entry name" value="DNA/RNA polymerases"/>
    <property type="match status" value="1"/>
</dbReference>
<dbReference type="InterPro" id="IPR043502">
    <property type="entry name" value="DNA/RNA_pol_sf"/>
</dbReference>
<dbReference type="Proteomes" id="UP000838878">
    <property type="component" value="Chromosome 1"/>
</dbReference>
<name>A0A8J9U3X8_9NEOP</name>